<dbReference type="EMBL" id="JABFTP020000021">
    <property type="protein sequence ID" value="KAL3269576.1"/>
    <property type="molecule type" value="Genomic_DNA"/>
</dbReference>
<dbReference type="Proteomes" id="UP001516400">
    <property type="component" value="Unassembled WGS sequence"/>
</dbReference>
<reference evidence="3 4" key="1">
    <citation type="journal article" date="2021" name="BMC Biol.">
        <title>Horizontally acquired antibacterial genes associated with adaptive radiation of ladybird beetles.</title>
        <authorList>
            <person name="Li H.S."/>
            <person name="Tang X.F."/>
            <person name="Huang Y.H."/>
            <person name="Xu Z.Y."/>
            <person name="Chen M.L."/>
            <person name="Du X.Y."/>
            <person name="Qiu B.Y."/>
            <person name="Chen P.T."/>
            <person name="Zhang W."/>
            <person name="Slipinski A."/>
            <person name="Escalona H.E."/>
            <person name="Waterhouse R.M."/>
            <person name="Zwick A."/>
            <person name="Pang H."/>
        </authorList>
    </citation>
    <scope>NUCLEOTIDE SEQUENCE [LARGE SCALE GENOMIC DNA]</scope>
    <source>
        <strain evidence="3">SYSU2018</strain>
    </source>
</reference>
<gene>
    <name evidence="3" type="ORF">HHI36_008641</name>
</gene>
<sequence length="574" mass="66766">MLRQEVDEEDLRMEIFSLRKHIARVCTENQVLKVKIRKLQDEMIRRDRQLDEFLHSRRFFGFTKNVQDKGASGFLNLKLKTDKLEQILLEKDITIKRLQNTLQTAKLYNANSLCKKYASKGTECTLITDNKLEFHKKSKLNTKIELHMPNFNKDCFNELEENTEEEIKVNKRNANSVESQFLLDINFDLKQSSKPSYHSGARYARSASYQMETRESKSEGSLERRKIVKNSSPLEEHAVEDNFRARGQYQFHENFVGEKSPMNPAFRKILETVEELMSQGITGANIFKKLSVDECVQFPVEEQILNGQSEEFSISRIEEELEISRKEMDTIENEESPMMLEEMQILDTFNEDTQSISEKTDKMEKVEKQGKTEGDSPHEEIKQLHVYLMDMITQVDNLKDTIYQMKADQERTENDLKFKDKSIERLAREIQHLRELKTISSVDLDQYPNQIKACVESVENAANVMSTYETIQEATEKNIKKIAGKMKILKDSKSKSSISSQTLEKRSSKTSSKYKPEKRKSSEKSSTKKSEKKNQKTEPKKVMGEGNGDVEVPFFRYGVVQSEKTVKDEFEELD</sequence>
<proteinExistence type="predicted"/>
<keyword evidence="1" id="KW-0175">Coiled coil</keyword>
<feature type="region of interest" description="Disordered" evidence="2">
    <location>
        <begin position="491"/>
        <end position="549"/>
    </location>
</feature>
<keyword evidence="4" id="KW-1185">Reference proteome</keyword>
<evidence type="ECO:0000313" key="3">
    <source>
        <dbReference type="EMBL" id="KAL3269576.1"/>
    </source>
</evidence>
<organism evidence="3 4">
    <name type="scientific">Cryptolaemus montrouzieri</name>
    <dbReference type="NCBI Taxonomy" id="559131"/>
    <lineage>
        <taxon>Eukaryota</taxon>
        <taxon>Metazoa</taxon>
        <taxon>Ecdysozoa</taxon>
        <taxon>Arthropoda</taxon>
        <taxon>Hexapoda</taxon>
        <taxon>Insecta</taxon>
        <taxon>Pterygota</taxon>
        <taxon>Neoptera</taxon>
        <taxon>Endopterygota</taxon>
        <taxon>Coleoptera</taxon>
        <taxon>Polyphaga</taxon>
        <taxon>Cucujiformia</taxon>
        <taxon>Coccinelloidea</taxon>
        <taxon>Coccinellidae</taxon>
        <taxon>Scymninae</taxon>
        <taxon>Scymnini</taxon>
        <taxon>Cryptolaemus</taxon>
    </lineage>
</organism>
<evidence type="ECO:0000256" key="1">
    <source>
        <dbReference type="SAM" id="Coils"/>
    </source>
</evidence>
<dbReference type="AlphaFoldDB" id="A0ABD2MTY3"/>
<comment type="caution">
    <text evidence="3">The sequence shown here is derived from an EMBL/GenBank/DDBJ whole genome shotgun (WGS) entry which is preliminary data.</text>
</comment>
<accession>A0ABD2MTY3</accession>
<protein>
    <submittedName>
        <fullName evidence="3">Uncharacterized protein</fullName>
    </submittedName>
</protein>
<feature type="region of interest" description="Disordered" evidence="2">
    <location>
        <begin position="207"/>
        <end position="229"/>
    </location>
</feature>
<evidence type="ECO:0000313" key="4">
    <source>
        <dbReference type="Proteomes" id="UP001516400"/>
    </source>
</evidence>
<evidence type="ECO:0000256" key="2">
    <source>
        <dbReference type="SAM" id="MobiDB-lite"/>
    </source>
</evidence>
<feature type="compositionally biased region" description="Basic and acidic residues" evidence="2">
    <location>
        <begin position="519"/>
        <end position="543"/>
    </location>
</feature>
<feature type="coiled-coil region" evidence="1">
    <location>
        <begin position="395"/>
        <end position="436"/>
    </location>
</feature>
<name>A0ABD2MTY3_9CUCU</name>
<feature type="compositionally biased region" description="Basic and acidic residues" evidence="2">
    <location>
        <begin position="212"/>
        <end position="225"/>
    </location>
</feature>